<gene>
    <name evidence="1" type="ORF">GCM10025862_16730</name>
</gene>
<accession>A0ABQ6HNU9</accession>
<proteinExistence type="predicted"/>
<dbReference type="Proteomes" id="UP001157109">
    <property type="component" value="Unassembled WGS sequence"/>
</dbReference>
<evidence type="ECO:0000313" key="2">
    <source>
        <dbReference type="Proteomes" id="UP001157109"/>
    </source>
</evidence>
<protein>
    <submittedName>
        <fullName evidence="1">Uncharacterized protein</fullName>
    </submittedName>
</protein>
<reference evidence="2" key="1">
    <citation type="journal article" date="2019" name="Int. J. Syst. Evol. Microbiol.">
        <title>The Global Catalogue of Microorganisms (GCM) 10K type strain sequencing project: providing services to taxonomists for standard genome sequencing and annotation.</title>
        <authorList>
            <consortium name="The Broad Institute Genomics Platform"/>
            <consortium name="The Broad Institute Genome Sequencing Center for Infectious Disease"/>
            <person name="Wu L."/>
            <person name="Ma J."/>
        </authorList>
    </citation>
    <scope>NUCLEOTIDE SEQUENCE [LARGE SCALE GENOMIC DNA]</scope>
    <source>
        <strain evidence="2">NBRC 105830</strain>
    </source>
</reference>
<organism evidence="1 2">
    <name type="scientific">Arsenicicoccus piscis</name>
    <dbReference type="NCBI Taxonomy" id="673954"/>
    <lineage>
        <taxon>Bacteria</taxon>
        <taxon>Bacillati</taxon>
        <taxon>Actinomycetota</taxon>
        <taxon>Actinomycetes</taxon>
        <taxon>Micrococcales</taxon>
        <taxon>Intrasporangiaceae</taxon>
        <taxon>Arsenicicoccus</taxon>
    </lineage>
</organism>
<dbReference type="EMBL" id="BSUJ01000001">
    <property type="protein sequence ID" value="GMA19652.1"/>
    <property type="molecule type" value="Genomic_DNA"/>
</dbReference>
<comment type="caution">
    <text evidence="1">The sequence shown here is derived from an EMBL/GenBank/DDBJ whole genome shotgun (WGS) entry which is preliminary data.</text>
</comment>
<keyword evidence="2" id="KW-1185">Reference proteome</keyword>
<dbReference type="RefSeq" id="WP_241445309.1">
    <property type="nucleotide sequence ID" value="NZ_BSUJ01000001.1"/>
</dbReference>
<evidence type="ECO:0000313" key="1">
    <source>
        <dbReference type="EMBL" id="GMA19652.1"/>
    </source>
</evidence>
<sequence length="127" mass="13979">MFLVKLYIGVGRYRSGERVAANAHVRTYAATSLAWTLRLRLGATPSSNPYDPLRRLEVSLPGVGNRLADLLDADLEACARGMLGLARTALEPDWPDFPTDAANLLETRLGWSRCKDRTAFMPRSASS</sequence>
<name>A0ABQ6HNU9_9MICO</name>